<dbReference type="Proteomes" id="UP000594873">
    <property type="component" value="Chromosome"/>
</dbReference>
<protein>
    <submittedName>
        <fullName evidence="2">Glycerophosphodiester phosphodiesterase</fullName>
    </submittedName>
</protein>
<evidence type="ECO:0000313" key="3">
    <source>
        <dbReference type="Proteomes" id="UP000594873"/>
    </source>
</evidence>
<dbReference type="Gene3D" id="3.20.20.190">
    <property type="entry name" value="Phosphatidylinositol (PI) phosphodiesterase"/>
    <property type="match status" value="1"/>
</dbReference>
<sequence length="243" mass="26332">MRSSRSARTKALGRHPFAHRGLHGEGRIENSRAAFLAAIAAGHGIELDVQLSGDDAAMVFHDARLDRLTDDKGALLDRDAATLAAVRIKGTDEGIPTLAEILALIGGQVPVLIEIKAPRRTIGPLCRAVAGALDTYPGKAGIMSFNPGVARWFARERPETLRGLVVTEEHKQGLRGRIERTLSLAWAKPDFLAYDIRDLPSRFAAAARRCGLPVFTWTVRSPAALEIAAAHADQIIYELPVRP</sequence>
<dbReference type="Pfam" id="PF03009">
    <property type="entry name" value="GDPD"/>
    <property type="match status" value="1"/>
</dbReference>
<name>A0A7T2LM10_9SPHN</name>
<gene>
    <name evidence="2" type="ORF">IC614_09675</name>
</gene>
<dbReference type="PANTHER" id="PTHR46211:SF1">
    <property type="entry name" value="GLYCEROPHOSPHODIESTER PHOSPHODIESTERASE, CYTOPLASMIC"/>
    <property type="match status" value="1"/>
</dbReference>
<keyword evidence="3" id="KW-1185">Reference proteome</keyword>
<dbReference type="KEGG" id="sflv:IC614_09675"/>
<proteinExistence type="predicted"/>
<dbReference type="PROSITE" id="PS51704">
    <property type="entry name" value="GP_PDE"/>
    <property type="match status" value="1"/>
</dbReference>
<dbReference type="GO" id="GO:0008081">
    <property type="term" value="F:phosphoric diester hydrolase activity"/>
    <property type="evidence" value="ECO:0007669"/>
    <property type="project" value="InterPro"/>
</dbReference>
<organism evidence="2 3">
    <name type="scientific">Allosphingosinicella flava</name>
    <dbReference type="NCBI Taxonomy" id="2771430"/>
    <lineage>
        <taxon>Bacteria</taxon>
        <taxon>Pseudomonadati</taxon>
        <taxon>Pseudomonadota</taxon>
        <taxon>Alphaproteobacteria</taxon>
        <taxon>Sphingomonadales</taxon>
        <taxon>Sphingomonadaceae</taxon>
        <taxon>Allosphingosinicella</taxon>
    </lineage>
</organism>
<reference evidence="2 3" key="1">
    <citation type="submission" date="2020-11" db="EMBL/GenBank/DDBJ databases">
        <title>Genome seq and assembly of Sphingosinicella sp.</title>
        <authorList>
            <person name="Chhetri G."/>
        </authorList>
    </citation>
    <scope>NUCLEOTIDE SEQUENCE [LARGE SCALE GENOMIC DNA]</scope>
    <source>
        <strain evidence="2 3">UDD2</strain>
    </source>
</reference>
<dbReference type="InterPro" id="IPR017946">
    <property type="entry name" value="PLC-like_Pdiesterase_TIM-brl"/>
</dbReference>
<dbReference type="AlphaFoldDB" id="A0A7T2LM10"/>
<evidence type="ECO:0000313" key="2">
    <source>
        <dbReference type="EMBL" id="QPQ54592.1"/>
    </source>
</evidence>
<dbReference type="InterPro" id="IPR030395">
    <property type="entry name" value="GP_PDE_dom"/>
</dbReference>
<dbReference type="PANTHER" id="PTHR46211">
    <property type="entry name" value="GLYCEROPHOSPHORYL DIESTER PHOSPHODIESTERASE"/>
    <property type="match status" value="1"/>
</dbReference>
<dbReference type="RefSeq" id="WP_200971130.1">
    <property type="nucleotide sequence ID" value="NZ_CP065592.1"/>
</dbReference>
<evidence type="ECO:0000259" key="1">
    <source>
        <dbReference type="PROSITE" id="PS51704"/>
    </source>
</evidence>
<dbReference type="GO" id="GO:0006629">
    <property type="term" value="P:lipid metabolic process"/>
    <property type="evidence" value="ECO:0007669"/>
    <property type="project" value="InterPro"/>
</dbReference>
<accession>A0A7T2LM10</accession>
<feature type="domain" description="GP-PDE" evidence="1">
    <location>
        <begin position="14"/>
        <end position="243"/>
    </location>
</feature>
<dbReference type="SUPFAM" id="SSF51695">
    <property type="entry name" value="PLC-like phosphodiesterases"/>
    <property type="match status" value="1"/>
</dbReference>
<dbReference type="EMBL" id="CP065592">
    <property type="protein sequence ID" value="QPQ54592.1"/>
    <property type="molecule type" value="Genomic_DNA"/>
</dbReference>